<evidence type="ECO:0000256" key="2">
    <source>
        <dbReference type="SAM" id="MobiDB-lite"/>
    </source>
</evidence>
<evidence type="ECO:0000256" key="1">
    <source>
        <dbReference type="ARBA" id="ARBA00025758"/>
    </source>
</evidence>
<accession>A0A6G1GSA0</accession>
<reference evidence="3" key="1">
    <citation type="journal article" date="2020" name="Stud. Mycol.">
        <title>101 Dothideomycetes genomes: a test case for predicting lifestyles and emergence of pathogens.</title>
        <authorList>
            <person name="Haridas S."/>
            <person name="Albert R."/>
            <person name="Binder M."/>
            <person name="Bloem J."/>
            <person name="Labutti K."/>
            <person name="Salamov A."/>
            <person name="Andreopoulos B."/>
            <person name="Baker S."/>
            <person name="Barry K."/>
            <person name="Bills G."/>
            <person name="Bluhm B."/>
            <person name="Cannon C."/>
            <person name="Castanera R."/>
            <person name="Culley D."/>
            <person name="Daum C."/>
            <person name="Ezra D."/>
            <person name="Gonzalez J."/>
            <person name="Henrissat B."/>
            <person name="Kuo A."/>
            <person name="Liang C."/>
            <person name="Lipzen A."/>
            <person name="Lutzoni F."/>
            <person name="Magnuson J."/>
            <person name="Mondo S."/>
            <person name="Nolan M."/>
            <person name="Ohm R."/>
            <person name="Pangilinan J."/>
            <person name="Park H.-J."/>
            <person name="Ramirez L."/>
            <person name="Alfaro M."/>
            <person name="Sun H."/>
            <person name="Tritt A."/>
            <person name="Yoshinaga Y."/>
            <person name="Zwiers L.-H."/>
            <person name="Turgeon B."/>
            <person name="Goodwin S."/>
            <person name="Spatafora J."/>
            <person name="Crous P."/>
            <person name="Grigoriev I."/>
        </authorList>
    </citation>
    <scope>NUCLEOTIDE SEQUENCE</scope>
    <source>
        <strain evidence="3">CBS 113979</strain>
    </source>
</reference>
<keyword evidence="4" id="KW-1185">Reference proteome</keyword>
<dbReference type="InterPro" id="IPR035426">
    <property type="entry name" value="Gemin2/Brr1"/>
</dbReference>
<dbReference type="GO" id="GO:0000387">
    <property type="term" value="P:spliceosomal snRNP assembly"/>
    <property type="evidence" value="ECO:0007669"/>
    <property type="project" value="InterPro"/>
</dbReference>
<comment type="similarity">
    <text evidence="1">Belongs to the gemin-2 family.</text>
</comment>
<feature type="region of interest" description="Disordered" evidence="2">
    <location>
        <begin position="138"/>
        <end position="163"/>
    </location>
</feature>
<feature type="region of interest" description="Disordered" evidence="2">
    <location>
        <begin position="376"/>
        <end position="409"/>
    </location>
</feature>
<dbReference type="AlphaFoldDB" id="A0A6G1GSA0"/>
<name>A0A6G1GSA0_9PEZI</name>
<evidence type="ECO:0000313" key="3">
    <source>
        <dbReference type="EMBL" id="KAF1983821.1"/>
    </source>
</evidence>
<dbReference type="Pfam" id="PF04938">
    <property type="entry name" value="SIP1"/>
    <property type="match status" value="1"/>
</dbReference>
<dbReference type="Gene3D" id="1.20.58.1070">
    <property type="match status" value="1"/>
</dbReference>
<dbReference type="GO" id="GO:0032797">
    <property type="term" value="C:SMN complex"/>
    <property type="evidence" value="ECO:0007669"/>
    <property type="project" value="TreeGrafter"/>
</dbReference>
<dbReference type="EMBL" id="ML977172">
    <property type="protein sequence ID" value="KAF1983821.1"/>
    <property type="molecule type" value="Genomic_DNA"/>
</dbReference>
<feature type="region of interest" description="Disordered" evidence="2">
    <location>
        <begin position="1"/>
        <end position="110"/>
    </location>
</feature>
<dbReference type="OrthoDB" id="428895at2759"/>
<dbReference type="PANTHER" id="PTHR12794">
    <property type="entry name" value="GEMIN2"/>
    <property type="match status" value="1"/>
</dbReference>
<evidence type="ECO:0000313" key="4">
    <source>
        <dbReference type="Proteomes" id="UP000800041"/>
    </source>
</evidence>
<sequence length="452" mass="50067">MSAADDASPHQGTKRSNEAVTQGGARYNKLQRPNDYNPNAKAPSLARERTSDFEDGEPGNAETVAATDAQIYTNYRKPSKRKQKDVQVKEDFGGQTSIGGAPDDAPSEDVDDAMAYLNSVRNEALTLPTITNAAVIKKKEADEEKHNDSPHEEAKETEREAPEYGTFHGFYQDGIYRAAPKLGPRPPSSAASTAAFSSSLSNRAQSAFRKTLLNRYKTLNRRLHKPPPPHTLTTLKQHQHLACPAGPRPIKHWRRSLTHHSPVPSQVASLDKHSVLRILHLVTYGNLVRGTNIPKQLSAWTFALLARAPLDRSIEEVAAVRELARRAVWVKMSFAVDEEEGLALAKRTEGDEIGRRLESAYKGHIYAAVDISGQARGMDRREEDTRYGGDEEDGELAEGDGKLNEDMDPDFPDLNTRATCDMIITIAGEIWGQRDLLSQREVWIGGQVLDLF</sequence>
<organism evidence="3 4">
    <name type="scientific">Aulographum hederae CBS 113979</name>
    <dbReference type="NCBI Taxonomy" id="1176131"/>
    <lineage>
        <taxon>Eukaryota</taxon>
        <taxon>Fungi</taxon>
        <taxon>Dikarya</taxon>
        <taxon>Ascomycota</taxon>
        <taxon>Pezizomycotina</taxon>
        <taxon>Dothideomycetes</taxon>
        <taxon>Pleosporomycetidae</taxon>
        <taxon>Aulographales</taxon>
        <taxon>Aulographaceae</taxon>
    </lineage>
</organism>
<feature type="compositionally biased region" description="Basic and acidic residues" evidence="2">
    <location>
        <begin position="138"/>
        <end position="162"/>
    </location>
</feature>
<protein>
    <submittedName>
        <fullName evidence="3">Uncharacterized protein</fullName>
    </submittedName>
</protein>
<dbReference type="GO" id="GO:0005634">
    <property type="term" value="C:nucleus"/>
    <property type="evidence" value="ECO:0007669"/>
    <property type="project" value="TreeGrafter"/>
</dbReference>
<feature type="compositionally biased region" description="Basic and acidic residues" evidence="2">
    <location>
        <begin position="377"/>
        <end position="389"/>
    </location>
</feature>
<dbReference type="Proteomes" id="UP000800041">
    <property type="component" value="Unassembled WGS sequence"/>
</dbReference>
<proteinExistence type="inferred from homology"/>
<dbReference type="PANTHER" id="PTHR12794:SF0">
    <property type="entry name" value="GEM-ASSOCIATED PROTEIN 2"/>
    <property type="match status" value="1"/>
</dbReference>
<gene>
    <name evidence="3" type="ORF">K402DRAFT_456297</name>
</gene>